<organism evidence="1 2">
    <name type="scientific">Candidatus Desulfacyla euxinica</name>
    <dbReference type="NCBI Taxonomy" id="2841693"/>
    <lineage>
        <taxon>Bacteria</taxon>
        <taxon>Deltaproteobacteria</taxon>
        <taxon>Candidatus Desulfacyla</taxon>
    </lineage>
</organism>
<evidence type="ECO:0000313" key="1">
    <source>
        <dbReference type="EMBL" id="MBC8179175.1"/>
    </source>
</evidence>
<dbReference type="AlphaFoldDB" id="A0A8J6N3Q0"/>
<comment type="caution">
    <text evidence="1">The sequence shown here is derived from an EMBL/GenBank/DDBJ whole genome shotgun (WGS) entry which is preliminary data.</text>
</comment>
<name>A0A8J6N3Q0_9DELT</name>
<evidence type="ECO:0000313" key="2">
    <source>
        <dbReference type="Proteomes" id="UP000650524"/>
    </source>
</evidence>
<reference evidence="1 2" key="1">
    <citation type="submission" date="2020-08" db="EMBL/GenBank/DDBJ databases">
        <title>Bridging the membrane lipid divide: bacteria of the FCB group superphylum have the potential to synthesize archaeal ether lipids.</title>
        <authorList>
            <person name="Villanueva L."/>
            <person name="Von Meijenfeldt F.A.B."/>
            <person name="Westbye A.B."/>
            <person name="Yadav S."/>
            <person name="Hopmans E.C."/>
            <person name="Dutilh B.E."/>
            <person name="Sinninghe Damste J.S."/>
        </authorList>
    </citation>
    <scope>NUCLEOTIDE SEQUENCE [LARGE SCALE GENOMIC DNA]</scope>
    <source>
        <strain evidence="1">NIOZ-UU27</strain>
    </source>
</reference>
<dbReference type="EMBL" id="JACNJD010000356">
    <property type="protein sequence ID" value="MBC8179175.1"/>
    <property type="molecule type" value="Genomic_DNA"/>
</dbReference>
<protein>
    <submittedName>
        <fullName evidence="1">Uncharacterized protein</fullName>
    </submittedName>
</protein>
<proteinExistence type="predicted"/>
<dbReference type="Proteomes" id="UP000650524">
    <property type="component" value="Unassembled WGS sequence"/>
</dbReference>
<accession>A0A8J6N3Q0</accession>
<gene>
    <name evidence="1" type="ORF">H8E19_17375</name>
</gene>
<feature type="non-terminal residue" evidence="1">
    <location>
        <position position="1"/>
    </location>
</feature>
<sequence length="134" mass="15337">HKVEPPIVDRQKRDFLSSIESLAKVQDLIEQAVPGMISLAPTLKHSGFEEEEEWRLIVGPLEHDSDRIRYRTSDHYVVPFVEIDYQNVGLPLEHIIVGPGPHQERSAGSLRQMIDRMGFEGVVIDPSKIPFRSW</sequence>